<dbReference type="Proteomes" id="UP000275385">
    <property type="component" value="Unassembled WGS sequence"/>
</dbReference>
<protein>
    <submittedName>
        <fullName evidence="2">Uncharacterized protein</fullName>
    </submittedName>
</protein>
<evidence type="ECO:0000313" key="2">
    <source>
        <dbReference type="EMBL" id="RKU41240.1"/>
    </source>
</evidence>
<name>A0A420Y0F4_9PEZI</name>
<feature type="region of interest" description="Disordered" evidence="1">
    <location>
        <begin position="1"/>
        <end position="187"/>
    </location>
</feature>
<reference evidence="2 3" key="1">
    <citation type="submission" date="2018-08" db="EMBL/GenBank/DDBJ databases">
        <title>Draft genome of the lignicolous fungus Coniochaeta pulveracea.</title>
        <authorList>
            <person name="Borstlap C.J."/>
            <person name="De Witt R.N."/>
            <person name="Botha A."/>
            <person name="Volschenk H."/>
        </authorList>
    </citation>
    <scope>NUCLEOTIDE SEQUENCE [LARGE SCALE GENOMIC DNA]</scope>
    <source>
        <strain evidence="2 3">CAB683</strain>
    </source>
</reference>
<proteinExistence type="predicted"/>
<comment type="caution">
    <text evidence="2">The sequence shown here is derived from an EMBL/GenBank/DDBJ whole genome shotgun (WGS) entry which is preliminary data.</text>
</comment>
<accession>A0A420Y0F4</accession>
<dbReference type="OrthoDB" id="3359339at2759"/>
<organism evidence="2 3">
    <name type="scientific">Coniochaeta pulveracea</name>
    <dbReference type="NCBI Taxonomy" id="177199"/>
    <lineage>
        <taxon>Eukaryota</taxon>
        <taxon>Fungi</taxon>
        <taxon>Dikarya</taxon>
        <taxon>Ascomycota</taxon>
        <taxon>Pezizomycotina</taxon>
        <taxon>Sordariomycetes</taxon>
        <taxon>Sordariomycetidae</taxon>
        <taxon>Coniochaetales</taxon>
        <taxon>Coniochaetaceae</taxon>
        <taxon>Coniochaeta</taxon>
    </lineage>
</organism>
<evidence type="ECO:0000313" key="3">
    <source>
        <dbReference type="Proteomes" id="UP000275385"/>
    </source>
</evidence>
<feature type="compositionally biased region" description="Basic and acidic residues" evidence="1">
    <location>
        <begin position="1"/>
        <end position="16"/>
    </location>
</feature>
<feature type="compositionally biased region" description="Basic and acidic residues" evidence="1">
    <location>
        <begin position="64"/>
        <end position="81"/>
    </location>
</feature>
<feature type="compositionally biased region" description="Basic and acidic residues" evidence="1">
    <location>
        <begin position="94"/>
        <end position="107"/>
    </location>
</feature>
<sequence>MSSNDELRQIAAEQERGLNTYQAKTGRARGHDLEEVSGVDSRAPKNFPGADLRYGDDLTTNASYDRRIPEEEGGTRDDKGRLPTGRQFEGAGGPERKDELNNRDRGGNNDQDVAPKSALGSYGERSTHELRGYEQLDQGRDAAETNVGRISGMGKSGGVGGGKFKGADYEDPEFVPDQRSAQGNIPP</sequence>
<feature type="compositionally biased region" description="Basic and acidic residues" evidence="1">
    <location>
        <begin position="125"/>
        <end position="143"/>
    </location>
</feature>
<dbReference type="AlphaFoldDB" id="A0A420Y0F4"/>
<dbReference type="EMBL" id="QVQW01000079">
    <property type="protein sequence ID" value="RKU41239.1"/>
    <property type="molecule type" value="Genomic_DNA"/>
</dbReference>
<feature type="compositionally biased region" description="Gly residues" evidence="1">
    <location>
        <begin position="154"/>
        <end position="164"/>
    </location>
</feature>
<dbReference type="STRING" id="177199.A0A420Y0F4"/>
<dbReference type="EMBL" id="QVQW01000079">
    <property type="protein sequence ID" value="RKU41240.1"/>
    <property type="molecule type" value="Genomic_DNA"/>
</dbReference>
<gene>
    <name evidence="2" type="ORF">DL546_002224</name>
</gene>
<evidence type="ECO:0000256" key="1">
    <source>
        <dbReference type="SAM" id="MobiDB-lite"/>
    </source>
</evidence>
<keyword evidence="3" id="KW-1185">Reference proteome</keyword>